<feature type="domain" description="GGDEF" evidence="1">
    <location>
        <begin position="34"/>
        <end position="165"/>
    </location>
</feature>
<dbReference type="InterPro" id="IPR050469">
    <property type="entry name" value="Diguanylate_Cyclase"/>
</dbReference>
<gene>
    <name evidence="2" type="ORF">ACJDUG_13475</name>
</gene>
<dbReference type="EMBL" id="JBJHZZ010000011">
    <property type="protein sequence ID" value="MFL0247979.1"/>
    <property type="molecule type" value="Genomic_DNA"/>
</dbReference>
<sequence>MIGTMGKNIYEDPLTGLSNFFKFIETDANIMFSGNGSVIIFDMVSFEKVNTQYGRDIGDLFLINFSKILRNMIIGFEGALKFRTHGDEFTVILPNFTENEAEELAQIIREQYSNTMRDLNFHEADVHILVLKYSNNINSIDEFYQMMFIKFFKEIGEPNIKYSERKIVGNIVGNFSNRIKETLSLLNDAYSLALTDDISELPNQRAAKLYLKNLFAEYGKSKRKFSILFIDGDNLKRYNQISYSAGNEMIKSLSAVIAGSLRKNDRIFRWLTGDEFLVILEDVDCEDEEKLAERVRRTVEEETVNWTYPITVSIGVSCFPEDGSTINEVLSKAEKSNIIAKSTGKNKVIRWGFKVS</sequence>
<organism evidence="2 3">
    <name type="scientific">Candidatus Clostridium stratigraminis</name>
    <dbReference type="NCBI Taxonomy" id="3381661"/>
    <lineage>
        <taxon>Bacteria</taxon>
        <taxon>Bacillati</taxon>
        <taxon>Bacillota</taxon>
        <taxon>Clostridia</taxon>
        <taxon>Eubacteriales</taxon>
        <taxon>Clostridiaceae</taxon>
        <taxon>Clostridium</taxon>
    </lineage>
</organism>
<proteinExistence type="predicted"/>
<reference evidence="2 3" key="1">
    <citation type="submission" date="2024-11" db="EMBL/GenBank/DDBJ databases">
        <authorList>
            <person name="Heng Y.C."/>
            <person name="Lim A.C.H."/>
            <person name="Lee J.K.Y."/>
            <person name="Kittelmann S."/>
        </authorList>
    </citation>
    <scope>NUCLEOTIDE SEQUENCE [LARGE SCALE GENOMIC DNA]</scope>
    <source>
        <strain evidence="2 3">WILCCON 0185</strain>
    </source>
</reference>
<keyword evidence="2" id="KW-0548">Nucleotidyltransferase</keyword>
<feature type="domain" description="GGDEF" evidence="1">
    <location>
        <begin position="223"/>
        <end position="353"/>
    </location>
</feature>
<dbReference type="CDD" id="cd01949">
    <property type="entry name" value="GGDEF"/>
    <property type="match status" value="2"/>
</dbReference>
<name>A0ABW8TAA7_9CLOT</name>
<dbReference type="Gene3D" id="3.30.70.270">
    <property type="match status" value="2"/>
</dbReference>
<dbReference type="GO" id="GO:0052621">
    <property type="term" value="F:diguanylate cyclase activity"/>
    <property type="evidence" value="ECO:0007669"/>
    <property type="project" value="UniProtKB-EC"/>
</dbReference>
<dbReference type="SMART" id="SM00267">
    <property type="entry name" value="GGDEF"/>
    <property type="match status" value="2"/>
</dbReference>
<dbReference type="Pfam" id="PF00990">
    <property type="entry name" value="GGDEF"/>
    <property type="match status" value="2"/>
</dbReference>
<evidence type="ECO:0000313" key="2">
    <source>
        <dbReference type="EMBL" id="MFL0247979.1"/>
    </source>
</evidence>
<dbReference type="RefSeq" id="WP_406770410.1">
    <property type="nucleotide sequence ID" value="NZ_JBJHZZ010000011.1"/>
</dbReference>
<accession>A0ABW8TAA7</accession>
<dbReference type="PROSITE" id="PS50887">
    <property type="entry name" value="GGDEF"/>
    <property type="match status" value="2"/>
</dbReference>
<keyword evidence="2" id="KW-0808">Transferase</keyword>
<evidence type="ECO:0000313" key="3">
    <source>
        <dbReference type="Proteomes" id="UP001623591"/>
    </source>
</evidence>
<dbReference type="SUPFAM" id="SSF55073">
    <property type="entry name" value="Nucleotide cyclase"/>
    <property type="match status" value="2"/>
</dbReference>
<comment type="caution">
    <text evidence="2">The sequence shown here is derived from an EMBL/GenBank/DDBJ whole genome shotgun (WGS) entry which is preliminary data.</text>
</comment>
<dbReference type="InterPro" id="IPR043128">
    <property type="entry name" value="Rev_trsase/Diguanyl_cyclase"/>
</dbReference>
<dbReference type="Proteomes" id="UP001623591">
    <property type="component" value="Unassembled WGS sequence"/>
</dbReference>
<dbReference type="InterPro" id="IPR029787">
    <property type="entry name" value="Nucleotide_cyclase"/>
</dbReference>
<dbReference type="PANTHER" id="PTHR45138:SF9">
    <property type="entry name" value="DIGUANYLATE CYCLASE DGCM-RELATED"/>
    <property type="match status" value="1"/>
</dbReference>
<dbReference type="NCBIfam" id="TIGR00254">
    <property type="entry name" value="GGDEF"/>
    <property type="match status" value="2"/>
</dbReference>
<dbReference type="InterPro" id="IPR000160">
    <property type="entry name" value="GGDEF_dom"/>
</dbReference>
<dbReference type="EC" id="2.7.7.65" evidence="2"/>
<keyword evidence="3" id="KW-1185">Reference proteome</keyword>
<protein>
    <submittedName>
        <fullName evidence="2">Diguanylate cyclase domain-containing protein</fullName>
        <ecNumber evidence="2">2.7.7.65</ecNumber>
    </submittedName>
</protein>
<dbReference type="PANTHER" id="PTHR45138">
    <property type="entry name" value="REGULATORY COMPONENTS OF SENSORY TRANSDUCTION SYSTEM"/>
    <property type="match status" value="1"/>
</dbReference>
<evidence type="ECO:0000259" key="1">
    <source>
        <dbReference type="PROSITE" id="PS50887"/>
    </source>
</evidence>